<protein>
    <submittedName>
        <fullName evidence="2">Uncharacterized protein</fullName>
    </submittedName>
</protein>
<keyword evidence="3" id="KW-1185">Reference proteome</keyword>
<dbReference type="Proteomes" id="UP000053477">
    <property type="component" value="Unassembled WGS sequence"/>
</dbReference>
<feature type="region of interest" description="Disordered" evidence="1">
    <location>
        <begin position="423"/>
        <end position="442"/>
    </location>
</feature>
<proteinExistence type="predicted"/>
<dbReference type="InParanoid" id="A0A0H2QXJ7"/>
<reference evidence="2 3" key="1">
    <citation type="submission" date="2015-04" db="EMBL/GenBank/DDBJ databases">
        <title>Complete genome sequence of Schizopora paradoxa KUC8140, a cosmopolitan wood degrader in East Asia.</title>
        <authorList>
            <consortium name="DOE Joint Genome Institute"/>
            <person name="Min B."/>
            <person name="Park H."/>
            <person name="Jang Y."/>
            <person name="Kim J.-J."/>
            <person name="Kim K.H."/>
            <person name="Pangilinan J."/>
            <person name="Lipzen A."/>
            <person name="Riley R."/>
            <person name="Grigoriev I.V."/>
            <person name="Spatafora J.W."/>
            <person name="Choi I.-G."/>
        </authorList>
    </citation>
    <scope>NUCLEOTIDE SEQUENCE [LARGE SCALE GENOMIC DNA]</scope>
    <source>
        <strain evidence="2 3">KUC8140</strain>
    </source>
</reference>
<sequence>MLRAWGFTLSLCDIVVLEARAHHLSISHSRLSHLSLSYSHHTACGQFILAMLVCVAIRLIRSKLGHAPRLYSSRRSTTVLVYITVRRAGSEGLRENLLASMIYIERLHSMLQAHRKTLLVPTSGPASRDVVALESDIIRNTSILPSCSRKFDGERMSRVIKNLLLSLWERGYSLRAIAAESAPPFHLTSKVMTVYFESRRAELCIADFLVENLWPFVASRSLHPQALTRTRWTSDIDLPHLLLVDVSSSPLTMTVYVESTRASLWLRVQAHASGRRLSVPWIASSDDGMFRIRETRAIDREMSPSFLVARKRHFLFAFARERGYRIISSILLVSSPLFPVPISLDGTYRKLASGAIKALGTIVNVGGIFRKLAGRAIQSGSPSDPNDYGTYRQLSTRAIDCARRFEVLIMHMHSCRHISKHKSPLRRIQVGHSRPRDLSVPP</sequence>
<gene>
    <name evidence="2" type="ORF">SCHPADRAFT_947772</name>
</gene>
<dbReference type="AlphaFoldDB" id="A0A0H2QXJ7"/>
<name>A0A0H2QXJ7_9AGAM</name>
<evidence type="ECO:0000313" key="3">
    <source>
        <dbReference type="Proteomes" id="UP000053477"/>
    </source>
</evidence>
<accession>A0A0H2QXJ7</accession>
<organism evidence="2 3">
    <name type="scientific">Schizopora paradoxa</name>
    <dbReference type="NCBI Taxonomy" id="27342"/>
    <lineage>
        <taxon>Eukaryota</taxon>
        <taxon>Fungi</taxon>
        <taxon>Dikarya</taxon>
        <taxon>Basidiomycota</taxon>
        <taxon>Agaricomycotina</taxon>
        <taxon>Agaricomycetes</taxon>
        <taxon>Hymenochaetales</taxon>
        <taxon>Schizoporaceae</taxon>
        <taxon>Schizopora</taxon>
    </lineage>
</organism>
<evidence type="ECO:0000256" key="1">
    <source>
        <dbReference type="SAM" id="MobiDB-lite"/>
    </source>
</evidence>
<evidence type="ECO:0000313" key="2">
    <source>
        <dbReference type="EMBL" id="KLO04340.1"/>
    </source>
</evidence>
<dbReference type="EMBL" id="KQ086585">
    <property type="protein sequence ID" value="KLO04340.1"/>
    <property type="molecule type" value="Genomic_DNA"/>
</dbReference>